<evidence type="ECO:0000313" key="3">
    <source>
        <dbReference type="Proteomes" id="UP000277326"/>
    </source>
</evidence>
<dbReference type="EMBL" id="CP034145">
    <property type="protein sequence ID" value="AZH24183.1"/>
    <property type="molecule type" value="Genomic_DNA"/>
</dbReference>
<name>A0A3M0DRQ6_9EURY</name>
<sequence length="161" mass="16626">MAGRYPGPVFLDATVVSNFASTDGIGFLTTVLESSVVVPAVRKEIEGGARSEYEYLGVAVDALSESLPVREVPSEADDSDIRDRLGADEAESIPGVLAHGGTVATDDLAARRVAENREIPVTGSIGLLVLGVECGTVPAKLLTTGSIRGGNAEGTTRRSKA</sequence>
<organism evidence="2 3">
    <name type="scientific">Haloplanus aerogenes</name>
    <dbReference type="NCBI Taxonomy" id="660522"/>
    <lineage>
        <taxon>Archaea</taxon>
        <taxon>Methanobacteriati</taxon>
        <taxon>Methanobacteriota</taxon>
        <taxon>Stenosarchaea group</taxon>
        <taxon>Halobacteria</taxon>
        <taxon>Halobacteriales</taxon>
        <taxon>Haloferacaceae</taxon>
        <taxon>Haloplanus</taxon>
    </lineage>
</organism>
<gene>
    <name evidence="2" type="ORF">ATH50_1437</name>
    <name evidence="1" type="ORF">DU502_01795</name>
</gene>
<dbReference type="Proteomes" id="UP000282007">
    <property type="component" value="Chromosome"/>
</dbReference>
<dbReference type="EMBL" id="REFS01000002">
    <property type="protein sequence ID" value="RMB24197.1"/>
    <property type="molecule type" value="Genomic_DNA"/>
</dbReference>
<dbReference type="AlphaFoldDB" id="A0A3M0DRQ6"/>
<accession>A0A3M0DRQ6</accession>
<keyword evidence="4" id="KW-1185">Reference proteome</keyword>
<dbReference type="GeneID" id="38469979"/>
<dbReference type="RefSeq" id="WP_121920068.1">
    <property type="nucleotide sequence ID" value="NZ_CP034145.1"/>
</dbReference>
<dbReference type="Proteomes" id="UP000277326">
    <property type="component" value="Unassembled WGS sequence"/>
</dbReference>
<reference evidence="1 4" key="2">
    <citation type="submission" date="2018-07" db="EMBL/GenBank/DDBJ databases">
        <title>Genome sequences of Haloplanus aerogenes JCM 16430T.</title>
        <authorList>
            <person name="Kim Y.B."/>
            <person name="Roh S.W."/>
        </authorList>
    </citation>
    <scope>NUCLEOTIDE SEQUENCE [LARGE SCALE GENOMIC DNA]</scope>
    <source>
        <strain evidence="1 4">JCM 16430</strain>
    </source>
</reference>
<evidence type="ECO:0000313" key="4">
    <source>
        <dbReference type="Proteomes" id="UP000282007"/>
    </source>
</evidence>
<reference evidence="2 3" key="1">
    <citation type="journal article" date="2015" name="Stand. Genomic Sci.">
        <title>Genomic Encyclopedia of Bacterial and Archaeal Type Strains, Phase III: the genomes of soil and plant-associated and newly described type strains.</title>
        <authorList>
            <person name="Whitman W.B."/>
            <person name="Woyke T."/>
            <person name="Klenk H.P."/>
            <person name="Zhou Y."/>
            <person name="Lilburn T.G."/>
            <person name="Beck B.J."/>
            <person name="De Vos P."/>
            <person name="Vandamme P."/>
            <person name="Eisen J.A."/>
            <person name="Garrity G."/>
            <person name="Hugenholtz P."/>
            <person name="Kyrpides N.C."/>
        </authorList>
    </citation>
    <scope>NUCLEOTIDE SEQUENCE [LARGE SCALE GENOMIC DNA]</scope>
    <source>
        <strain evidence="2 3">CGMCC 1.10124</strain>
    </source>
</reference>
<proteinExistence type="predicted"/>
<dbReference type="KEGG" id="haer:DU502_01795"/>
<reference evidence="2" key="3">
    <citation type="submission" date="2018-10" db="EMBL/GenBank/DDBJ databases">
        <authorList>
            <person name="Whitman W."/>
            <person name="Huntemann M."/>
            <person name="Clum A."/>
            <person name="Pillay M."/>
            <person name="Palaniappan K."/>
            <person name="Varghese N."/>
            <person name="Mikhailova N."/>
            <person name="Stamatis D."/>
            <person name="Reddy T."/>
            <person name="Daum C."/>
            <person name="Shapiro N."/>
            <person name="Ivanova N."/>
            <person name="Kyrpides N."/>
            <person name="Woyke T."/>
        </authorList>
    </citation>
    <scope>NUCLEOTIDE SEQUENCE</scope>
    <source>
        <strain evidence="2">CGMCC 1.10124</strain>
    </source>
</reference>
<evidence type="ECO:0000313" key="1">
    <source>
        <dbReference type="EMBL" id="AZH24183.1"/>
    </source>
</evidence>
<protein>
    <submittedName>
        <fullName evidence="2">Putative nucleic acid-binding protein</fullName>
    </submittedName>
</protein>
<dbReference type="Pfam" id="PF11848">
    <property type="entry name" value="DUF3368"/>
    <property type="match status" value="1"/>
</dbReference>
<evidence type="ECO:0000313" key="2">
    <source>
        <dbReference type="EMBL" id="RMB24197.1"/>
    </source>
</evidence>
<dbReference type="OrthoDB" id="359097at2157"/>
<dbReference type="InterPro" id="IPR021799">
    <property type="entry name" value="PIN-like_prokaryotic"/>
</dbReference>